<reference evidence="2" key="2">
    <citation type="submission" date="2020-11" db="EMBL/GenBank/DDBJ databases">
        <authorList>
            <person name="McCartney M.A."/>
            <person name="Auch B."/>
            <person name="Kono T."/>
            <person name="Mallez S."/>
            <person name="Becker A."/>
            <person name="Gohl D.M."/>
            <person name="Silverstein K.A.T."/>
            <person name="Koren S."/>
            <person name="Bechman K.B."/>
            <person name="Herman A."/>
            <person name="Abrahante J.E."/>
            <person name="Garbe J."/>
        </authorList>
    </citation>
    <scope>NUCLEOTIDE SEQUENCE</scope>
    <source>
        <strain evidence="2">Duluth1</strain>
        <tissue evidence="2">Whole animal</tissue>
    </source>
</reference>
<dbReference type="EMBL" id="JAIWYP010000007">
    <property type="protein sequence ID" value="KAH3796710.1"/>
    <property type="molecule type" value="Genomic_DNA"/>
</dbReference>
<organism evidence="2 3">
    <name type="scientific">Dreissena polymorpha</name>
    <name type="common">Zebra mussel</name>
    <name type="synonym">Mytilus polymorpha</name>
    <dbReference type="NCBI Taxonomy" id="45954"/>
    <lineage>
        <taxon>Eukaryota</taxon>
        <taxon>Metazoa</taxon>
        <taxon>Spiralia</taxon>
        <taxon>Lophotrochozoa</taxon>
        <taxon>Mollusca</taxon>
        <taxon>Bivalvia</taxon>
        <taxon>Autobranchia</taxon>
        <taxon>Heteroconchia</taxon>
        <taxon>Euheterodonta</taxon>
        <taxon>Imparidentia</taxon>
        <taxon>Neoheterodontei</taxon>
        <taxon>Myida</taxon>
        <taxon>Dreissenoidea</taxon>
        <taxon>Dreissenidae</taxon>
        <taxon>Dreissena</taxon>
    </lineage>
</organism>
<evidence type="ECO:0000313" key="3">
    <source>
        <dbReference type="Proteomes" id="UP000828390"/>
    </source>
</evidence>
<sequence>MHSVVDQDANRGRRAATESEEWRWPLEIPYLIVKDEKDEKDEKFGIIVLDDIDCLI</sequence>
<proteinExistence type="predicted"/>
<dbReference type="AlphaFoldDB" id="A0A9D4FHQ0"/>
<evidence type="ECO:0000256" key="1">
    <source>
        <dbReference type="SAM" id="MobiDB-lite"/>
    </source>
</evidence>
<feature type="region of interest" description="Disordered" evidence="1">
    <location>
        <begin position="1"/>
        <end position="20"/>
    </location>
</feature>
<accession>A0A9D4FHQ0</accession>
<keyword evidence="3" id="KW-1185">Reference proteome</keyword>
<comment type="caution">
    <text evidence="2">The sequence shown here is derived from an EMBL/GenBank/DDBJ whole genome shotgun (WGS) entry which is preliminary data.</text>
</comment>
<evidence type="ECO:0000313" key="2">
    <source>
        <dbReference type="EMBL" id="KAH3796710.1"/>
    </source>
</evidence>
<dbReference type="Proteomes" id="UP000828390">
    <property type="component" value="Unassembled WGS sequence"/>
</dbReference>
<protein>
    <submittedName>
        <fullName evidence="2">Uncharacterized protein</fullName>
    </submittedName>
</protein>
<feature type="compositionally biased region" description="Basic and acidic residues" evidence="1">
    <location>
        <begin position="8"/>
        <end position="20"/>
    </location>
</feature>
<gene>
    <name evidence="2" type="ORF">DPMN_150279</name>
</gene>
<name>A0A9D4FHQ0_DREPO</name>
<reference evidence="2" key="1">
    <citation type="journal article" date="2019" name="bioRxiv">
        <title>The Genome of the Zebra Mussel, Dreissena polymorpha: A Resource for Invasive Species Research.</title>
        <authorList>
            <person name="McCartney M.A."/>
            <person name="Auch B."/>
            <person name="Kono T."/>
            <person name="Mallez S."/>
            <person name="Zhang Y."/>
            <person name="Obille A."/>
            <person name="Becker A."/>
            <person name="Abrahante J.E."/>
            <person name="Garbe J."/>
            <person name="Badalamenti J.P."/>
            <person name="Herman A."/>
            <person name="Mangelson H."/>
            <person name="Liachko I."/>
            <person name="Sullivan S."/>
            <person name="Sone E.D."/>
            <person name="Koren S."/>
            <person name="Silverstein K.A.T."/>
            <person name="Beckman K.B."/>
            <person name="Gohl D.M."/>
        </authorList>
    </citation>
    <scope>NUCLEOTIDE SEQUENCE</scope>
    <source>
        <strain evidence="2">Duluth1</strain>
        <tissue evidence="2">Whole animal</tissue>
    </source>
</reference>